<accession>A0A4Q4NAK0</accession>
<evidence type="ECO:0000313" key="2">
    <source>
        <dbReference type="EMBL" id="RYN73107.1"/>
    </source>
</evidence>
<proteinExistence type="predicted"/>
<evidence type="ECO:0000313" key="3">
    <source>
        <dbReference type="Proteomes" id="UP000291422"/>
    </source>
</evidence>
<evidence type="ECO:0000259" key="1">
    <source>
        <dbReference type="Pfam" id="PF13013"/>
    </source>
</evidence>
<protein>
    <recommendedName>
        <fullName evidence="1">F-box domain-containing protein</fullName>
    </recommendedName>
</protein>
<dbReference type="Proteomes" id="UP000291422">
    <property type="component" value="Unassembled WGS sequence"/>
</dbReference>
<reference evidence="3" key="1">
    <citation type="journal article" date="2019" name="bioRxiv">
        <title>Genomics, evolutionary history and diagnostics of the Alternaria alternata species group including apple and Asian pear pathotypes.</title>
        <authorList>
            <person name="Armitage A.D."/>
            <person name="Cockerton H.M."/>
            <person name="Sreenivasaprasad S."/>
            <person name="Woodhall J.W."/>
            <person name="Lane C.R."/>
            <person name="Harrison R.J."/>
            <person name="Clarkson J.P."/>
        </authorList>
    </citation>
    <scope>NUCLEOTIDE SEQUENCE [LARGE SCALE GENOMIC DNA]</scope>
    <source>
        <strain evidence="3">FERA 1177</strain>
    </source>
</reference>
<dbReference type="InterPro" id="IPR001810">
    <property type="entry name" value="F-box_dom"/>
</dbReference>
<dbReference type="EMBL" id="PDXD01000022">
    <property type="protein sequence ID" value="RYN73107.1"/>
    <property type="molecule type" value="Genomic_DNA"/>
</dbReference>
<dbReference type="AlphaFoldDB" id="A0A4Q4NAK0"/>
<organism evidence="2 3">
    <name type="scientific">Alternaria alternata</name>
    <name type="common">Alternaria rot fungus</name>
    <name type="synonym">Torula alternata</name>
    <dbReference type="NCBI Taxonomy" id="5599"/>
    <lineage>
        <taxon>Eukaryota</taxon>
        <taxon>Fungi</taxon>
        <taxon>Dikarya</taxon>
        <taxon>Ascomycota</taxon>
        <taxon>Pezizomycotina</taxon>
        <taxon>Dothideomycetes</taxon>
        <taxon>Pleosporomycetidae</taxon>
        <taxon>Pleosporales</taxon>
        <taxon>Pleosporineae</taxon>
        <taxon>Pleosporaceae</taxon>
        <taxon>Alternaria</taxon>
        <taxon>Alternaria sect. Alternaria</taxon>
        <taxon>Alternaria alternata complex</taxon>
    </lineage>
</organism>
<feature type="domain" description="F-box" evidence="1">
    <location>
        <begin position="9"/>
        <end position="68"/>
    </location>
</feature>
<dbReference type="VEuPathDB" id="FungiDB:CC77DRAFT_300428"/>
<gene>
    <name evidence="2" type="ORF">AA0117_g7874</name>
</gene>
<sequence>MHDNVVPPTSLLELPGELRNRIYDFVQEPDQVRLVYKPSLHHKQVEQTSQQFFGLTQVCRKLRVEYLPIYNAQTIVSIGCLHTASYVNTFILPAGVEPEQARGNLIVRTPAYHGESVEQRVPTQAIIDLIALSQKAPGVTIKFDKSAWFVPLLCTLKRRYRTPL</sequence>
<dbReference type="Pfam" id="PF13013">
    <property type="entry name" value="F-box-like_2"/>
    <property type="match status" value="1"/>
</dbReference>
<comment type="caution">
    <text evidence="2">The sequence shown here is derived from an EMBL/GenBank/DDBJ whole genome shotgun (WGS) entry which is preliminary data.</text>
</comment>
<name>A0A4Q4NAK0_ALTAL</name>